<gene>
    <name evidence="4" type="ORF">A2519_05730</name>
</gene>
<keyword evidence="2" id="KW-0732">Signal</keyword>
<sequence length="175" mass="20097">MRRLNIAVLTGIALLAFCTIVPAKNMKIGFIKSDEVFKKFKGTAEAQEKYDKEVAKWEQDAAQKEKQIKEIKEQMDKQGLLMSEAKKKEKEEEIKRLYVEYQGFVNKVFGNQGEAFKKNEEYTKPIVKKINEILTEIGKNEQFDFIFDATAGGVVFANDAYDLTDRIVKELNKGL</sequence>
<dbReference type="Pfam" id="PF03938">
    <property type="entry name" value="OmpH"/>
    <property type="match status" value="1"/>
</dbReference>
<evidence type="ECO:0000313" key="5">
    <source>
        <dbReference type="Proteomes" id="UP000179243"/>
    </source>
</evidence>
<evidence type="ECO:0008006" key="6">
    <source>
        <dbReference type="Google" id="ProtNLM"/>
    </source>
</evidence>
<evidence type="ECO:0000256" key="3">
    <source>
        <dbReference type="SAM" id="Coils"/>
    </source>
</evidence>
<evidence type="ECO:0000313" key="4">
    <source>
        <dbReference type="EMBL" id="OGK06495.1"/>
    </source>
</evidence>
<dbReference type="GO" id="GO:0005829">
    <property type="term" value="C:cytosol"/>
    <property type="evidence" value="ECO:0007669"/>
    <property type="project" value="TreeGrafter"/>
</dbReference>
<reference evidence="4 5" key="1">
    <citation type="journal article" date="2016" name="Nat. Commun.">
        <title>Thousands of microbial genomes shed light on interconnected biogeochemical processes in an aquifer system.</title>
        <authorList>
            <person name="Anantharaman K."/>
            <person name="Brown C.T."/>
            <person name="Hug L.A."/>
            <person name="Sharon I."/>
            <person name="Castelle C.J."/>
            <person name="Probst A.J."/>
            <person name="Thomas B.C."/>
            <person name="Singh A."/>
            <person name="Wilkins M.J."/>
            <person name="Karaoz U."/>
            <person name="Brodie E.L."/>
            <person name="Williams K.H."/>
            <person name="Hubbard S.S."/>
            <person name="Banfield J.F."/>
        </authorList>
    </citation>
    <scope>NUCLEOTIDE SEQUENCE [LARGE SCALE GENOMIC DNA]</scope>
</reference>
<accession>A0A1F7FIF8</accession>
<dbReference type="SMART" id="SM00935">
    <property type="entry name" value="OmpH"/>
    <property type="match status" value="1"/>
</dbReference>
<evidence type="ECO:0000256" key="2">
    <source>
        <dbReference type="ARBA" id="ARBA00022729"/>
    </source>
</evidence>
<feature type="coiled-coil region" evidence="3">
    <location>
        <begin position="47"/>
        <end position="107"/>
    </location>
</feature>
<dbReference type="AlphaFoldDB" id="A0A1F7FIF8"/>
<name>A0A1F7FIF8_UNCRA</name>
<dbReference type="GO" id="GO:0050821">
    <property type="term" value="P:protein stabilization"/>
    <property type="evidence" value="ECO:0007669"/>
    <property type="project" value="TreeGrafter"/>
</dbReference>
<evidence type="ECO:0000256" key="1">
    <source>
        <dbReference type="ARBA" id="ARBA00009091"/>
    </source>
</evidence>
<dbReference type="PANTHER" id="PTHR35089">
    <property type="entry name" value="CHAPERONE PROTEIN SKP"/>
    <property type="match status" value="1"/>
</dbReference>
<comment type="caution">
    <text evidence="4">The sequence shown here is derived from an EMBL/GenBank/DDBJ whole genome shotgun (WGS) entry which is preliminary data.</text>
</comment>
<dbReference type="Gene3D" id="3.30.910.20">
    <property type="entry name" value="Skp domain"/>
    <property type="match status" value="1"/>
</dbReference>
<dbReference type="Proteomes" id="UP000179243">
    <property type="component" value="Unassembled WGS sequence"/>
</dbReference>
<proteinExistence type="inferred from homology"/>
<dbReference type="EMBL" id="MFYX01000029">
    <property type="protein sequence ID" value="OGK06495.1"/>
    <property type="molecule type" value="Genomic_DNA"/>
</dbReference>
<dbReference type="InterPro" id="IPR005632">
    <property type="entry name" value="Chaperone_Skp"/>
</dbReference>
<dbReference type="InterPro" id="IPR024930">
    <property type="entry name" value="Skp_dom_sf"/>
</dbReference>
<dbReference type="GO" id="GO:0051082">
    <property type="term" value="F:unfolded protein binding"/>
    <property type="evidence" value="ECO:0007669"/>
    <property type="project" value="InterPro"/>
</dbReference>
<dbReference type="SUPFAM" id="SSF111384">
    <property type="entry name" value="OmpH-like"/>
    <property type="match status" value="1"/>
</dbReference>
<protein>
    <recommendedName>
        <fullName evidence="6">Molecular chaperone Skp</fullName>
    </recommendedName>
</protein>
<organism evidence="4 5">
    <name type="scientific">Candidatus Raymondbacteria bacterium RIFOXYD12_FULL_49_13</name>
    <dbReference type="NCBI Taxonomy" id="1817890"/>
    <lineage>
        <taxon>Bacteria</taxon>
        <taxon>Raymondiibacteriota</taxon>
    </lineage>
</organism>
<comment type="similarity">
    <text evidence="1">Belongs to the Skp family.</text>
</comment>
<dbReference type="PANTHER" id="PTHR35089:SF1">
    <property type="entry name" value="CHAPERONE PROTEIN SKP"/>
    <property type="match status" value="1"/>
</dbReference>
<keyword evidence="3" id="KW-0175">Coiled coil</keyword>